<dbReference type="InterPro" id="IPR002043">
    <property type="entry name" value="UDG_fam1"/>
</dbReference>
<dbReference type="EMBL" id="VDLU01000002">
    <property type="protein sequence ID" value="TNJ28839.1"/>
    <property type="molecule type" value="Genomic_DNA"/>
</dbReference>
<dbReference type="Gene3D" id="3.40.470.10">
    <property type="entry name" value="Uracil-DNA glycosylase-like domain"/>
    <property type="match status" value="1"/>
</dbReference>
<keyword evidence="2" id="KW-0227">DNA damage</keyword>
<dbReference type="GO" id="GO:0005634">
    <property type="term" value="C:nucleus"/>
    <property type="evidence" value="ECO:0007669"/>
    <property type="project" value="TreeGrafter"/>
</dbReference>
<evidence type="ECO:0000256" key="1">
    <source>
        <dbReference type="ARBA" id="ARBA00008184"/>
    </source>
</evidence>
<dbReference type="SUPFAM" id="SSF52141">
    <property type="entry name" value="Uracil-DNA glycosylase-like"/>
    <property type="match status" value="1"/>
</dbReference>
<dbReference type="Pfam" id="PF03167">
    <property type="entry name" value="UDG"/>
    <property type="match status" value="1"/>
</dbReference>
<dbReference type="GO" id="GO:0005739">
    <property type="term" value="C:mitochondrion"/>
    <property type="evidence" value="ECO:0007669"/>
    <property type="project" value="TreeGrafter"/>
</dbReference>
<dbReference type="GO" id="GO:0004844">
    <property type="term" value="F:uracil DNA N-glycosylase activity"/>
    <property type="evidence" value="ECO:0007669"/>
    <property type="project" value="InterPro"/>
</dbReference>
<dbReference type="PROSITE" id="PS00130">
    <property type="entry name" value="U_DNA_GLYCOSYLASE"/>
    <property type="match status" value="1"/>
</dbReference>
<dbReference type="VEuPathDB" id="GiardiaDB:GMRT_15569"/>
<evidence type="ECO:0000313" key="7">
    <source>
        <dbReference type="EMBL" id="TNJ28839.1"/>
    </source>
</evidence>
<dbReference type="InterPro" id="IPR036895">
    <property type="entry name" value="Uracil-DNA_glycosylase-like_sf"/>
</dbReference>
<dbReference type="PANTHER" id="PTHR11264:SF8">
    <property type="entry name" value="URACIL-DNA GLYCOSYLASE-LIKE DOMAIN-CONTAINING PROTEIN"/>
    <property type="match status" value="1"/>
</dbReference>
<proteinExistence type="inferred from homology"/>
<comment type="caution">
    <text evidence="7">The sequence shown here is derived from an EMBL/GenBank/DDBJ whole genome shotgun (WGS) entry which is preliminary data.</text>
</comment>
<name>A0A4Z1T8C0_GIAMU</name>
<sequence length="259" mass="28981">MKSELRCDWPNVQKILGNLLQLPAFTPSPKNNLLPRNPSQVFRALNVVGDPSNVRLVIVGQDPYPRPASAVGLSFLDGAITSFQDPRLAPSLRNIIKAIFISRGLMTQDGTVQKVRDLCREHLPDSPQDWALNLSENCGVLWLNRSLTFESKEPEVLKKHVTFWDPVLRKIIDEIVMARKAINKGVVFILWGNKAAELIPVINKAASKVNLKNVKILRNIHPVLDEFPSKGVFQTLKEMEESIGIGVTDFLKCLVDETS</sequence>
<evidence type="ECO:0000256" key="3">
    <source>
        <dbReference type="ARBA" id="ARBA00022801"/>
    </source>
</evidence>
<evidence type="ECO:0000313" key="8">
    <source>
        <dbReference type="Proteomes" id="UP000315496"/>
    </source>
</evidence>
<dbReference type="InterPro" id="IPR018085">
    <property type="entry name" value="Ura-DNA_Glyclase_AS"/>
</dbReference>
<evidence type="ECO:0000256" key="5">
    <source>
        <dbReference type="PROSITE-ProRule" id="PRU10072"/>
    </source>
</evidence>
<keyword evidence="4" id="KW-0234">DNA repair</keyword>
<accession>A0A4Z1T8C0</accession>
<gene>
    <name evidence="7" type="ORF">GMRT_15569</name>
</gene>
<evidence type="ECO:0000259" key="6">
    <source>
        <dbReference type="Pfam" id="PF03167"/>
    </source>
</evidence>
<protein>
    <submittedName>
        <fullName evidence="7">Uracil-DNA glycosylase</fullName>
    </submittedName>
</protein>
<dbReference type="Proteomes" id="UP000315496">
    <property type="component" value="Chromosome 2"/>
</dbReference>
<comment type="similarity">
    <text evidence="1">Belongs to the uracil-DNA glycosylase (UDG) superfamily. UNG family.</text>
</comment>
<keyword evidence="3" id="KW-0378">Hydrolase</keyword>
<dbReference type="AlphaFoldDB" id="A0A4Z1T8C0"/>
<organism evidence="7 8">
    <name type="scientific">Giardia muris</name>
    <dbReference type="NCBI Taxonomy" id="5742"/>
    <lineage>
        <taxon>Eukaryota</taxon>
        <taxon>Metamonada</taxon>
        <taxon>Diplomonadida</taxon>
        <taxon>Hexamitidae</taxon>
        <taxon>Giardiinae</taxon>
        <taxon>Giardia</taxon>
    </lineage>
</organism>
<dbReference type="OrthoDB" id="423533at2759"/>
<keyword evidence="8" id="KW-1185">Reference proteome</keyword>
<feature type="domain" description="Uracil-DNA glycosylase-like" evidence="6">
    <location>
        <begin position="49"/>
        <end position="202"/>
    </location>
</feature>
<evidence type="ECO:0000256" key="4">
    <source>
        <dbReference type="ARBA" id="ARBA00023204"/>
    </source>
</evidence>
<feature type="active site" description="Proton acceptor" evidence="5">
    <location>
        <position position="62"/>
    </location>
</feature>
<reference evidence="7 8" key="1">
    <citation type="submission" date="2019-05" db="EMBL/GenBank/DDBJ databases">
        <title>The compact genome of Giardia muris reveals important steps in the evolution of intestinal protozoan parasites.</title>
        <authorList>
            <person name="Xu F."/>
            <person name="Jimenez-Gonzalez A."/>
            <person name="Einarsson E."/>
            <person name="Astvaldsson A."/>
            <person name="Peirasmaki D."/>
            <person name="Eckmann L."/>
            <person name="Andersson J.O."/>
            <person name="Svard S.G."/>
            <person name="Jerlstrom-Hultqvist J."/>
        </authorList>
    </citation>
    <scope>NUCLEOTIDE SEQUENCE [LARGE SCALE GENOMIC DNA]</scope>
    <source>
        <strain evidence="7 8">Roberts-Thomson</strain>
    </source>
</reference>
<evidence type="ECO:0000256" key="2">
    <source>
        <dbReference type="ARBA" id="ARBA00022763"/>
    </source>
</evidence>
<dbReference type="PANTHER" id="PTHR11264">
    <property type="entry name" value="URACIL-DNA GLYCOSYLASE"/>
    <property type="match status" value="1"/>
</dbReference>
<dbReference type="InterPro" id="IPR005122">
    <property type="entry name" value="Uracil-DNA_glycosylase-like"/>
</dbReference>
<dbReference type="GO" id="GO:0097510">
    <property type="term" value="P:base-excision repair, AP site formation via deaminated base removal"/>
    <property type="evidence" value="ECO:0007669"/>
    <property type="project" value="TreeGrafter"/>
</dbReference>